<dbReference type="AlphaFoldDB" id="A0A1M6VDF1"/>
<dbReference type="InterPro" id="IPR036388">
    <property type="entry name" value="WH-like_DNA-bd_sf"/>
</dbReference>
<keyword evidence="5" id="KW-1185">Reference proteome</keyword>
<dbReference type="PANTHER" id="PTHR40068">
    <property type="entry name" value="TRANSCRIPTION REPRESSOR NIAR-RELATED"/>
    <property type="match status" value="1"/>
</dbReference>
<dbReference type="Pfam" id="PF08279">
    <property type="entry name" value="HTH_11"/>
    <property type="match status" value="1"/>
</dbReference>
<dbReference type="InterPro" id="IPR036390">
    <property type="entry name" value="WH_DNA-bd_sf"/>
</dbReference>
<dbReference type="InterPro" id="IPR013196">
    <property type="entry name" value="HTH_11"/>
</dbReference>
<gene>
    <name evidence="4" type="ORF">SAMN02745243_03744</name>
</gene>
<proteinExistence type="predicted"/>
<evidence type="ECO:0000259" key="3">
    <source>
        <dbReference type="Pfam" id="PF08279"/>
    </source>
</evidence>
<keyword evidence="1" id="KW-0479">Metal-binding</keyword>
<organism evidence="4 5">
    <name type="scientific">Hespellia stercorisuis DSM 15480</name>
    <dbReference type="NCBI Taxonomy" id="1121950"/>
    <lineage>
        <taxon>Bacteria</taxon>
        <taxon>Bacillati</taxon>
        <taxon>Bacillota</taxon>
        <taxon>Clostridia</taxon>
        <taxon>Lachnospirales</taxon>
        <taxon>Lachnospiraceae</taxon>
        <taxon>Hespellia</taxon>
    </lineage>
</organism>
<sequence length="170" mass="19008">MTAEERREFILKELLNGSEIISANTFAKDLDVSRQIIVGDIALLRALGYNIEATPKGYFLGEASRPSGVTKIVCSNHKKNQMMEELYTVVDNGGAILDVQIEHHLYGKLIGAMNLYSRYDIEEFAAKIKKSNAILLSGLTDGQHEHTIWCNDEKVMDRVILALQEKGLIV</sequence>
<evidence type="ECO:0000313" key="4">
    <source>
        <dbReference type="EMBL" id="SHK79557.1"/>
    </source>
</evidence>
<dbReference type="Gene3D" id="1.10.10.10">
    <property type="entry name" value="Winged helix-like DNA-binding domain superfamily/Winged helix DNA-binding domain"/>
    <property type="match status" value="1"/>
</dbReference>
<dbReference type="STRING" id="1121950.SAMN02745243_03744"/>
<feature type="binding site" evidence="1">
    <location>
        <position position="85"/>
    </location>
    <ligand>
        <name>Ni(2+)</name>
        <dbReference type="ChEBI" id="CHEBI:49786"/>
    </ligand>
</feature>
<dbReference type="PIRSF" id="PIRSF037847">
    <property type="entry name" value="NiaR"/>
    <property type="match status" value="1"/>
</dbReference>
<feature type="binding site" evidence="1">
    <location>
        <position position="77"/>
    </location>
    <ligand>
        <name>Ni(2+)</name>
        <dbReference type="ChEBI" id="CHEBI:49786"/>
    </ligand>
</feature>
<reference evidence="4 5" key="1">
    <citation type="submission" date="2016-11" db="EMBL/GenBank/DDBJ databases">
        <authorList>
            <person name="Jaros S."/>
            <person name="Januszkiewicz K."/>
            <person name="Wedrychowicz H."/>
        </authorList>
    </citation>
    <scope>NUCLEOTIDE SEQUENCE [LARGE SCALE GENOMIC DNA]</scope>
    <source>
        <strain evidence="4 5">DSM 15480</strain>
    </source>
</reference>
<dbReference type="RefSeq" id="WP_073113033.1">
    <property type="nucleotide sequence ID" value="NZ_FQZY01000088.1"/>
</dbReference>
<evidence type="ECO:0000256" key="1">
    <source>
        <dbReference type="PIRSR" id="PIRSR037847-1"/>
    </source>
</evidence>
<dbReference type="PANTHER" id="PTHR40068:SF1">
    <property type="entry name" value="TRANSCRIPTION REPRESSOR NIAR-RELATED"/>
    <property type="match status" value="1"/>
</dbReference>
<name>A0A1M6VDF1_9FIRM</name>
<dbReference type="EMBL" id="FQZY01000088">
    <property type="protein sequence ID" value="SHK79557.1"/>
    <property type="molecule type" value="Genomic_DNA"/>
</dbReference>
<evidence type="ECO:0000259" key="2">
    <source>
        <dbReference type="Pfam" id="PF02829"/>
    </source>
</evidence>
<evidence type="ECO:0000313" key="5">
    <source>
        <dbReference type="Proteomes" id="UP000184301"/>
    </source>
</evidence>
<dbReference type="InterPro" id="IPR035922">
    <property type="entry name" value="3H_dom_sf"/>
</dbReference>
<accession>A0A1M6VDF1</accession>
<dbReference type="GO" id="GO:0046872">
    <property type="term" value="F:metal ion binding"/>
    <property type="evidence" value="ECO:0007669"/>
    <property type="project" value="UniProtKB-KW"/>
</dbReference>
<dbReference type="SUPFAM" id="SSF46785">
    <property type="entry name" value="Winged helix' DNA-binding domain"/>
    <property type="match status" value="1"/>
</dbReference>
<keyword evidence="1" id="KW-0533">Nickel</keyword>
<feature type="domain" description="3H" evidence="2">
    <location>
        <begin position="74"/>
        <end position="168"/>
    </location>
</feature>
<protein>
    <recommendedName>
        <fullName evidence="6">Transcription repressor NadR</fullName>
    </recommendedName>
</protein>
<dbReference type="InterPro" id="IPR026043">
    <property type="entry name" value="NadR"/>
</dbReference>
<dbReference type="Pfam" id="PF02829">
    <property type="entry name" value="3H"/>
    <property type="match status" value="1"/>
</dbReference>
<evidence type="ECO:0008006" key="6">
    <source>
        <dbReference type="Google" id="ProtNLM"/>
    </source>
</evidence>
<dbReference type="SUPFAM" id="SSF75500">
    <property type="entry name" value="Putative transcriptional regulator TM1602, C-terminal domain"/>
    <property type="match status" value="1"/>
</dbReference>
<feature type="binding site" evidence="1">
    <location>
        <position position="146"/>
    </location>
    <ligand>
        <name>Ni(2+)</name>
        <dbReference type="ChEBI" id="CHEBI:49786"/>
    </ligand>
</feature>
<dbReference type="Gene3D" id="3.30.1340.20">
    <property type="entry name" value="3H domain"/>
    <property type="match status" value="1"/>
</dbReference>
<dbReference type="Proteomes" id="UP000184301">
    <property type="component" value="Unassembled WGS sequence"/>
</dbReference>
<dbReference type="OrthoDB" id="9792661at2"/>
<feature type="binding site" evidence="1">
    <location>
        <position position="144"/>
    </location>
    <ligand>
        <name>Ni(2+)</name>
        <dbReference type="ChEBI" id="CHEBI:49786"/>
    </ligand>
</feature>
<feature type="domain" description="Helix-turn-helix type 11" evidence="3">
    <location>
        <begin position="6"/>
        <end position="58"/>
    </location>
</feature>
<dbReference type="InterPro" id="IPR004173">
    <property type="entry name" value="3H_domain"/>
</dbReference>